<sequence>MEAKIIRLMLIGLVGMSTASLPARAAHDKEKVMYLGVLNGQVQSNSVVKVTRTLPEPVLFRAESADGLPDSLIVRHAESRPASGGAAWVTVKQVLPENGKEARITLKALLMVDGQKAPVNVTQRGVDVLIALPPVLKSVELRTDTPAELEVPANYRGHLQVAMQVEGERAS</sequence>
<gene>
    <name evidence="2" type="ORF">EPIR_0180</name>
</gene>
<dbReference type="STRING" id="1161919.EPIR_0180"/>
<organism evidence="2 3">
    <name type="scientific">Erwinia piriflorinigrans CFBP 5888</name>
    <dbReference type="NCBI Taxonomy" id="1161919"/>
    <lineage>
        <taxon>Bacteria</taxon>
        <taxon>Pseudomonadati</taxon>
        <taxon>Pseudomonadota</taxon>
        <taxon>Gammaproteobacteria</taxon>
        <taxon>Enterobacterales</taxon>
        <taxon>Erwiniaceae</taxon>
        <taxon>Erwinia</taxon>
    </lineage>
</organism>
<dbReference type="AlphaFoldDB" id="V5Z2T7"/>
<evidence type="ECO:0000313" key="3">
    <source>
        <dbReference type="Proteomes" id="UP000018217"/>
    </source>
</evidence>
<dbReference type="InterPro" id="IPR035191">
    <property type="entry name" value="FaeF"/>
</dbReference>
<reference evidence="2 3" key="1">
    <citation type="journal article" date="2013" name="Syst. Appl. Microbiol.">
        <title>Phylogenetic position and virulence apparatus of the pear flower necrosis pathogen Erwinia piriflorinigrans CFBP 5888T as assessed by comparative genomics.</title>
        <authorList>
            <person name="Smits T.H."/>
            <person name="Rezzonico F."/>
            <person name="Lopez M.M."/>
            <person name="Blom J."/>
            <person name="Goesmann A."/>
            <person name="Frey J.E."/>
            <person name="Duffy B."/>
        </authorList>
    </citation>
    <scope>NUCLEOTIDE SEQUENCE [LARGE SCALE GENOMIC DNA]</scope>
    <source>
        <strain evidence="3">CFBP5888</strain>
    </source>
</reference>
<evidence type="ECO:0000313" key="2">
    <source>
        <dbReference type="EMBL" id="CCG85545.1"/>
    </source>
</evidence>
<dbReference type="OrthoDB" id="6518048at2"/>
<keyword evidence="3" id="KW-1185">Reference proteome</keyword>
<dbReference type="Proteomes" id="UP000018217">
    <property type="component" value="Unassembled WGS sequence"/>
</dbReference>
<protein>
    <submittedName>
        <fullName evidence="2">K88 minor fimbrial subunit faeF</fullName>
    </submittedName>
</protein>
<feature type="chain" id="PRO_5004743211" evidence="1">
    <location>
        <begin position="26"/>
        <end position="171"/>
    </location>
</feature>
<feature type="signal peptide" evidence="1">
    <location>
        <begin position="1"/>
        <end position="25"/>
    </location>
</feature>
<dbReference type="RefSeq" id="WP_023653400.1">
    <property type="nucleotide sequence ID" value="NZ_CAHS01000003.1"/>
</dbReference>
<keyword evidence="1" id="KW-0732">Signal</keyword>
<name>V5Z2T7_9GAMM</name>
<proteinExistence type="predicted"/>
<accession>V5Z2T7</accession>
<evidence type="ECO:0000256" key="1">
    <source>
        <dbReference type="SAM" id="SignalP"/>
    </source>
</evidence>
<comment type="caution">
    <text evidence="2">The sequence shown here is derived from an EMBL/GenBank/DDBJ whole genome shotgun (WGS) entry which is preliminary data.</text>
</comment>
<dbReference type="Pfam" id="PF17547">
    <property type="entry name" value="DUF5462"/>
    <property type="match status" value="1"/>
</dbReference>
<dbReference type="EMBL" id="CAHS01000003">
    <property type="protein sequence ID" value="CCG85545.1"/>
    <property type="molecule type" value="Genomic_DNA"/>
</dbReference>